<evidence type="ECO:0000313" key="1">
    <source>
        <dbReference type="EMBL" id="KAI0083916.1"/>
    </source>
</evidence>
<comment type="caution">
    <text evidence="1">The sequence shown here is derived from an EMBL/GenBank/DDBJ whole genome shotgun (WGS) entry which is preliminary data.</text>
</comment>
<accession>A0ACB8TPE8</accession>
<protein>
    <submittedName>
        <fullName evidence="1">Uncharacterized protein</fullName>
    </submittedName>
</protein>
<feature type="non-terminal residue" evidence="1">
    <location>
        <position position="1"/>
    </location>
</feature>
<dbReference type="EMBL" id="MU274950">
    <property type="protein sequence ID" value="KAI0083916.1"/>
    <property type="molecule type" value="Genomic_DNA"/>
</dbReference>
<reference evidence="1" key="1">
    <citation type="journal article" date="2021" name="Environ. Microbiol.">
        <title>Gene family expansions and transcriptome signatures uncover fungal adaptations to wood decay.</title>
        <authorList>
            <person name="Hage H."/>
            <person name="Miyauchi S."/>
            <person name="Viragh M."/>
            <person name="Drula E."/>
            <person name="Min B."/>
            <person name="Chaduli D."/>
            <person name="Navarro D."/>
            <person name="Favel A."/>
            <person name="Norest M."/>
            <person name="Lesage-Meessen L."/>
            <person name="Balint B."/>
            <person name="Merenyi Z."/>
            <person name="de Eugenio L."/>
            <person name="Morin E."/>
            <person name="Martinez A.T."/>
            <person name="Baldrian P."/>
            <person name="Stursova M."/>
            <person name="Martinez M.J."/>
            <person name="Novotny C."/>
            <person name="Magnuson J.K."/>
            <person name="Spatafora J.W."/>
            <person name="Maurice S."/>
            <person name="Pangilinan J."/>
            <person name="Andreopoulos W."/>
            <person name="LaButti K."/>
            <person name="Hundley H."/>
            <person name="Na H."/>
            <person name="Kuo A."/>
            <person name="Barry K."/>
            <person name="Lipzen A."/>
            <person name="Henrissat B."/>
            <person name="Riley R."/>
            <person name="Ahrendt S."/>
            <person name="Nagy L.G."/>
            <person name="Grigoriev I.V."/>
            <person name="Martin F."/>
            <person name="Rosso M.N."/>
        </authorList>
    </citation>
    <scope>NUCLEOTIDE SEQUENCE</scope>
    <source>
        <strain evidence="1">CBS 384.51</strain>
    </source>
</reference>
<name>A0ACB8TPE8_9APHY</name>
<gene>
    <name evidence="1" type="ORF">BDY19DRAFT_899441</name>
</gene>
<keyword evidence="2" id="KW-1185">Reference proteome</keyword>
<evidence type="ECO:0000313" key="2">
    <source>
        <dbReference type="Proteomes" id="UP001055072"/>
    </source>
</evidence>
<sequence length="177" mass="20275">TAIAAASRRAMEHEHQMKDLESKLAEDLSNSRAIDTILREVVNGLHHTQRRSTAALSSTVPYISHALQDDLAALQELGAQLPEIGRQVRHIREVYDRGREKAKDLEESLLWLNTPVPFRLRSIIFTSNAPVSARWKALIRFLFALVFLACMWIAWITLRGAMRAHRQRLVWGERLMS</sequence>
<organism evidence="1 2">
    <name type="scientific">Irpex rosettiformis</name>
    <dbReference type="NCBI Taxonomy" id="378272"/>
    <lineage>
        <taxon>Eukaryota</taxon>
        <taxon>Fungi</taxon>
        <taxon>Dikarya</taxon>
        <taxon>Basidiomycota</taxon>
        <taxon>Agaricomycotina</taxon>
        <taxon>Agaricomycetes</taxon>
        <taxon>Polyporales</taxon>
        <taxon>Irpicaceae</taxon>
        <taxon>Irpex</taxon>
    </lineage>
</organism>
<proteinExistence type="predicted"/>
<dbReference type="Proteomes" id="UP001055072">
    <property type="component" value="Unassembled WGS sequence"/>
</dbReference>